<dbReference type="EMBL" id="MGFK01000017">
    <property type="protein sequence ID" value="OGM04221.1"/>
    <property type="molecule type" value="Genomic_DNA"/>
</dbReference>
<dbReference type="Proteomes" id="UP000177091">
    <property type="component" value="Unassembled WGS sequence"/>
</dbReference>
<dbReference type="Gene3D" id="3.40.630.30">
    <property type="match status" value="1"/>
</dbReference>
<name>A0A1F7WMZ3_9BACT</name>
<dbReference type="AlphaFoldDB" id="A0A1F7WMZ3"/>
<sequence>MSKDTERPVRLEIKRASASDVPIVWEIIRESSKWLSDQGLNHWAKYYTEEMVAKMVHKKEVYMGIANGKTVGTVTLDTQPPKYYIEPGYSVRFTNPTDPAIYMTALAVLPEEQK</sequence>
<organism evidence="1 2">
    <name type="scientific">Candidatus Woesebacteria bacterium GWA1_42_12</name>
    <dbReference type="NCBI Taxonomy" id="1802472"/>
    <lineage>
        <taxon>Bacteria</taxon>
        <taxon>Candidatus Woeseibacteriota</taxon>
    </lineage>
</organism>
<gene>
    <name evidence="1" type="ORF">A2112_02770</name>
</gene>
<reference evidence="1 2" key="1">
    <citation type="journal article" date="2016" name="Nat. Commun.">
        <title>Thousands of microbial genomes shed light on interconnected biogeochemical processes in an aquifer system.</title>
        <authorList>
            <person name="Anantharaman K."/>
            <person name="Brown C.T."/>
            <person name="Hug L.A."/>
            <person name="Sharon I."/>
            <person name="Castelle C.J."/>
            <person name="Probst A.J."/>
            <person name="Thomas B.C."/>
            <person name="Singh A."/>
            <person name="Wilkins M.J."/>
            <person name="Karaoz U."/>
            <person name="Brodie E.L."/>
            <person name="Williams K.H."/>
            <person name="Hubbard S.S."/>
            <person name="Banfield J.F."/>
        </authorList>
    </citation>
    <scope>NUCLEOTIDE SEQUENCE [LARGE SCALE GENOMIC DNA]</scope>
</reference>
<protein>
    <recommendedName>
        <fullName evidence="3">N-acetyltransferase domain-containing protein</fullName>
    </recommendedName>
</protein>
<accession>A0A1F7WMZ3</accession>
<evidence type="ECO:0008006" key="3">
    <source>
        <dbReference type="Google" id="ProtNLM"/>
    </source>
</evidence>
<comment type="caution">
    <text evidence="1">The sequence shown here is derived from an EMBL/GenBank/DDBJ whole genome shotgun (WGS) entry which is preliminary data.</text>
</comment>
<evidence type="ECO:0000313" key="2">
    <source>
        <dbReference type="Proteomes" id="UP000177091"/>
    </source>
</evidence>
<evidence type="ECO:0000313" key="1">
    <source>
        <dbReference type="EMBL" id="OGM04221.1"/>
    </source>
</evidence>
<dbReference type="InterPro" id="IPR016181">
    <property type="entry name" value="Acyl_CoA_acyltransferase"/>
</dbReference>
<dbReference type="SUPFAM" id="SSF55729">
    <property type="entry name" value="Acyl-CoA N-acyltransferases (Nat)"/>
    <property type="match status" value="1"/>
</dbReference>
<proteinExistence type="predicted"/>